<keyword evidence="1" id="KW-1133">Transmembrane helix</keyword>
<evidence type="ECO:0000256" key="1">
    <source>
        <dbReference type="SAM" id="Phobius"/>
    </source>
</evidence>
<evidence type="ECO:0000313" key="3">
    <source>
        <dbReference type="Proteomes" id="UP000299102"/>
    </source>
</evidence>
<dbReference type="AlphaFoldDB" id="A0A4C1VIX6"/>
<accession>A0A4C1VIX6</accession>
<sequence length="320" mass="35444">MSSRVSPPPEVTPLARAVAPIVLRGSALYTIELILGEFKHRLSYAAAPHDHHIPFHVVKMRYLLLLLLTAVVADGYRILVLFPVPSKSHSNLGFGLVRPLLDAGHENDPGARRRRSSRGIKLHVPSGRGAEQRLGSLRVLSGDSGYLYVTYVGPFLEKTTNKKLTQISVAEITSLIKDVNMVTKKDQGLSFVKEFSRNVTIMMMENKEVRAALLKNSYDAVITEWFFSDVHAGFAPVLQCPWILLSSTQVHPYLEYLMGEINSLGVYPNGIQDFPIPMNFWQRLINTAMAGLILGSVVAGSTIWLYGLQPRAPWVQGALG</sequence>
<feature type="transmembrane region" description="Helical" evidence="1">
    <location>
        <begin position="284"/>
        <end position="306"/>
    </location>
</feature>
<name>A0A4C1VIX6_EUMVA</name>
<comment type="caution">
    <text evidence="2">The sequence shown here is derived from an EMBL/GenBank/DDBJ whole genome shotgun (WGS) entry which is preliminary data.</text>
</comment>
<proteinExistence type="predicted"/>
<dbReference type="SUPFAM" id="SSF53756">
    <property type="entry name" value="UDP-Glycosyltransferase/glycogen phosphorylase"/>
    <property type="match status" value="1"/>
</dbReference>
<keyword evidence="3" id="KW-1185">Reference proteome</keyword>
<keyword evidence="1" id="KW-0472">Membrane</keyword>
<reference evidence="2 3" key="1">
    <citation type="journal article" date="2019" name="Commun. Biol.">
        <title>The bagworm genome reveals a unique fibroin gene that provides high tensile strength.</title>
        <authorList>
            <person name="Kono N."/>
            <person name="Nakamura H."/>
            <person name="Ohtoshi R."/>
            <person name="Tomita M."/>
            <person name="Numata K."/>
            <person name="Arakawa K."/>
        </authorList>
    </citation>
    <scope>NUCLEOTIDE SEQUENCE [LARGE SCALE GENOMIC DNA]</scope>
</reference>
<evidence type="ECO:0000313" key="2">
    <source>
        <dbReference type="EMBL" id="GBP38247.1"/>
    </source>
</evidence>
<gene>
    <name evidence="2" type="ORF">EVAR_18127_1</name>
</gene>
<dbReference type="EMBL" id="BGZK01000345">
    <property type="protein sequence ID" value="GBP38247.1"/>
    <property type="molecule type" value="Genomic_DNA"/>
</dbReference>
<dbReference type="Proteomes" id="UP000299102">
    <property type="component" value="Unassembled WGS sequence"/>
</dbReference>
<protein>
    <submittedName>
        <fullName evidence="2">Uncharacterized protein</fullName>
    </submittedName>
</protein>
<dbReference type="OrthoDB" id="7465873at2759"/>
<keyword evidence="1" id="KW-0812">Transmembrane</keyword>
<organism evidence="2 3">
    <name type="scientific">Eumeta variegata</name>
    <name type="common">Bagworm moth</name>
    <name type="synonym">Eumeta japonica</name>
    <dbReference type="NCBI Taxonomy" id="151549"/>
    <lineage>
        <taxon>Eukaryota</taxon>
        <taxon>Metazoa</taxon>
        <taxon>Ecdysozoa</taxon>
        <taxon>Arthropoda</taxon>
        <taxon>Hexapoda</taxon>
        <taxon>Insecta</taxon>
        <taxon>Pterygota</taxon>
        <taxon>Neoptera</taxon>
        <taxon>Endopterygota</taxon>
        <taxon>Lepidoptera</taxon>
        <taxon>Glossata</taxon>
        <taxon>Ditrysia</taxon>
        <taxon>Tineoidea</taxon>
        <taxon>Psychidae</taxon>
        <taxon>Oiketicinae</taxon>
        <taxon>Eumeta</taxon>
    </lineage>
</organism>